<feature type="domain" description="RSE1/DDB1/CPSF1 C-terminal" evidence="4">
    <location>
        <begin position="920"/>
        <end position="1244"/>
    </location>
</feature>
<dbReference type="EMBL" id="JACETU010000002">
    <property type="protein sequence ID" value="KAF7436796.1"/>
    <property type="molecule type" value="Genomic_DNA"/>
</dbReference>
<dbReference type="InterPro" id="IPR050358">
    <property type="entry name" value="RSE1/DDB1/CFT1"/>
</dbReference>
<accession>A0A8H7A2Q5</accession>
<evidence type="ECO:0000259" key="4">
    <source>
        <dbReference type="Pfam" id="PF03178"/>
    </source>
</evidence>
<evidence type="ECO:0008006" key="9">
    <source>
        <dbReference type="Google" id="ProtNLM"/>
    </source>
</evidence>
<feature type="region of interest" description="Disordered" evidence="3">
    <location>
        <begin position="422"/>
        <end position="451"/>
    </location>
</feature>
<dbReference type="GO" id="GO:0003676">
    <property type="term" value="F:nucleic acid binding"/>
    <property type="evidence" value="ECO:0007669"/>
    <property type="project" value="InterPro"/>
</dbReference>
<comment type="caution">
    <text evidence="7">The sequence shown here is derived from an EMBL/GenBank/DDBJ whole genome shotgun (WGS) entry which is preliminary data.</text>
</comment>
<dbReference type="Gene3D" id="1.10.150.910">
    <property type="match status" value="1"/>
</dbReference>
<gene>
    <name evidence="7" type="ORF">PC9H_003629</name>
</gene>
<reference evidence="7" key="1">
    <citation type="submission" date="2019-07" db="EMBL/GenBank/DDBJ databases">
        <authorList>
            <person name="Palmer J.M."/>
        </authorList>
    </citation>
    <scope>NUCLEOTIDE SEQUENCE</scope>
    <source>
        <strain evidence="7">PC9</strain>
    </source>
</reference>
<feature type="domain" description="RSE1/DDB1/CPSF1 first beta-propeller" evidence="5">
    <location>
        <begin position="12"/>
        <end position="393"/>
    </location>
</feature>
<dbReference type="InterPro" id="IPR036322">
    <property type="entry name" value="WD40_repeat_dom_sf"/>
</dbReference>
<dbReference type="Proteomes" id="UP000623687">
    <property type="component" value="Unassembled WGS sequence"/>
</dbReference>
<evidence type="ECO:0000259" key="5">
    <source>
        <dbReference type="Pfam" id="PF10433"/>
    </source>
</evidence>
<protein>
    <recommendedName>
        <fullName evidence="9">DNA damage-binding protein 1</fullName>
    </recommendedName>
</protein>
<evidence type="ECO:0000256" key="2">
    <source>
        <dbReference type="ARBA" id="ARBA00023242"/>
    </source>
</evidence>
<dbReference type="Pfam" id="PF03178">
    <property type="entry name" value="CPSF_A"/>
    <property type="match status" value="1"/>
</dbReference>
<dbReference type="SUPFAM" id="SSF50978">
    <property type="entry name" value="WD40 repeat-like"/>
    <property type="match status" value="1"/>
</dbReference>
<dbReference type="GeneID" id="59373447"/>
<dbReference type="InterPro" id="IPR004871">
    <property type="entry name" value="RSE1/DDB1/CPSF1_C"/>
</dbReference>
<dbReference type="InterPro" id="IPR018846">
    <property type="entry name" value="Beta-prop_RSE1/DDB1/CPSF1_1st"/>
</dbReference>
<feature type="domain" description="RSE1/DDB1/CPSF1 second beta-propeller" evidence="6">
    <location>
        <begin position="541"/>
        <end position="868"/>
    </location>
</feature>
<dbReference type="InterPro" id="IPR015943">
    <property type="entry name" value="WD40/YVTN_repeat-like_dom_sf"/>
</dbReference>
<dbReference type="RefSeq" id="XP_036634695.1">
    <property type="nucleotide sequence ID" value="XM_036773222.1"/>
</dbReference>
<dbReference type="Pfam" id="PF10433">
    <property type="entry name" value="Beta-prop_RSE1_1st"/>
    <property type="match status" value="1"/>
</dbReference>
<keyword evidence="2" id="KW-0539">Nucleus</keyword>
<dbReference type="PANTHER" id="PTHR10644">
    <property type="entry name" value="DNA REPAIR/RNA PROCESSING CPSF FAMILY"/>
    <property type="match status" value="1"/>
</dbReference>
<evidence type="ECO:0000313" key="7">
    <source>
        <dbReference type="EMBL" id="KAF7436796.1"/>
    </source>
</evidence>
<evidence type="ECO:0000259" key="6">
    <source>
        <dbReference type="Pfam" id="PF23726"/>
    </source>
</evidence>
<dbReference type="VEuPathDB" id="FungiDB:PC9H_003629"/>
<evidence type="ECO:0000256" key="3">
    <source>
        <dbReference type="SAM" id="MobiDB-lite"/>
    </source>
</evidence>
<dbReference type="OrthoDB" id="433457at2759"/>
<dbReference type="InterPro" id="IPR058543">
    <property type="entry name" value="Beta-prop_RSE1/DDB1/CPSF1_2nd"/>
</dbReference>
<dbReference type="Pfam" id="PF23726">
    <property type="entry name" value="Beta-prop_RSE1_2nd"/>
    <property type="match status" value="1"/>
</dbReference>
<organism evidence="7 8">
    <name type="scientific">Pleurotus ostreatus</name>
    <name type="common">Oyster mushroom</name>
    <name type="synonym">White-rot fungus</name>
    <dbReference type="NCBI Taxonomy" id="5322"/>
    <lineage>
        <taxon>Eukaryota</taxon>
        <taxon>Fungi</taxon>
        <taxon>Dikarya</taxon>
        <taxon>Basidiomycota</taxon>
        <taxon>Agaricomycotina</taxon>
        <taxon>Agaricomycetes</taxon>
        <taxon>Agaricomycetidae</taxon>
        <taxon>Agaricales</taxon>
        <taxon>Pleurotineae</taxon>
        <taxon>Pleurotaceae</taxon>
        <taxon>Pleurotus</taxon>
    </lineage>
</organism>
<evidence type="ECO:0000313" key="8">
    <source>
        <dbReference type="Proteomes" id="UP000623687"/>
    </source>
</evidence>
<keyword evidence="8" id="KW-1185">Reference proteome</keyword>
<name>A0A8H7A2Q5_PLEOS</name>
<dbReference type="Gene3D" id="2.130.10.10">
    <property type="entry name" value="YVTN repeat-like/Quinoprotein amine dehydrogenase"/>
    <property type="match status" value="3"/>
</dbReference>
<sequence length="1286" mass="140868">MKLVTTFHQSSSILCSVKCRLASRDLEHLVVGKADRLEVYSIGPQGLNLECTLQVWGRVLALRAIPTQSTISNLVLMLDHPDPELIFLSYTESSAGTGELSVKKTKSLRERLPRPAEFCNDLLIDPTGKVLLVSSYVGRLKVVVLKNGMYSQDFDVTLPELNVFSIAFLPTANEDTYAIGILHMDHQERLMLIARELSIDNLELDPQASTWLPQTVLVQSIFPTCTVHIPKLVHVPAFSSGAEMTFRGGVMVLGGRRILLYEMSDLEWQTRAKGKAKRIANKKKSADDATVNEAKEKEKARAAKKRKARAAIDWPWSDVVAYCQVDETTKFLIGDSYGRLALLSLNELLKHGLVLFPMGQVSSPTTLTYLTSQVFFVGSHLSDSQLVHINPAPIVERQESVLPIPVGTTTFPASILDGTSPSYVGKGKKRAHDSEAPGGSANEDIDMDDPDSVEQAYEEAMKAKKHAIEQGRIISNTNEHLQVVDSWKNIAPILDAELVDLDGNGQKQVVTCSGGKATGSLNVVRNGADFRELAAVTGLEYLVGVWPIKQQFENNAVSHLVTSTSTSTSLFEYVDKTLKFVQQTGQGLVTNERTLAVANMAGRQLNQVGNTYGNSPMIIQVTKHGVHLLHYVSAFNHWDLKDKASFGAEIVATDINPSQVIVALKGGNVYTVVIDATQTKLQSLQLQTSYISQEVSAISCAPIGNSPYFTRYIALAYWEKNVVEILRLGKGNKLESLSKTPSLPAVVRSLVLHNFGTESSGSNSRPYVLAGLGDGSVAVFAWKDNKELTDKKLISLGYAPVSLSLCEVEGKTAVFAAGTQATVVSWDGRRLRDSPIMLKRVVAAARFNTPDYRSCLILANPSGLVIGNVKDLNKLHVRPVPLGLDIPRKVVHDATAKAFGVICSRTPPVRIGEAEMPSGSFKLFDEVTFENLCEFFSEPHEEFTAIAKMNFVTDVKNVSVYCVGSLRYKPQEIEPTGGRLYAFAASYQQSTMQISVLASEEVNGCVYAVTVVGDLIAAAVNSAVMLFKLEASDDKEAPRYAFKKLSEWNHNYFVTSLVSFDNQLILGDHISSISLVRVEGEKLISMAKDYAPLWPVSIEASTQDTIIGSNDTLNLFTFSVCRSPRRTTLERDGFFHLGDLVTKFIRGKLCRNISCSLIAPDASNNVPLTPEYVYVTSSGRIGVIVEVSDMNVATGLHELQRNMAYIRKGPGESTLAQYRAPKNNRGRSDADPSKGFLDGDFLEYVFIHATSPEDLQKIVAGQNASEGLSIPMDSLKKVLEALQAMH</sequence>
<dbReference type="GO" id="GO:0005634">
    <property type="term" value="C:nucleus"/>
    <property type="evidence" value="ECO:0007669"/>
    <property type="project" value="UniProtKB-SubCell"/>
</dbReference>
<proteinExistence type="predicted"/>
<comment type="subcellular location">
    <subcellularLocation>
        <location evidence="1">Nucleus</location>
    </subcellularLocation>
</comment>
<evidence type="ECO:0000256" key="1">
    <source>
        <dbReference type="ARBA" id="ARBA00004123"/>
    </source>
</evidence>